<comment type="caution">
    <text evidence="1">The sequence shown here is derived from an EMBL/GenBank/DDBJ whole genome shotgun (WGS) entry which is preliminary data.</text>
</comment>
<dbReference type="Proteomes" id="UP001597362">
    <property type="component" value="Unassembled WGS sequence"/>
</dbReference>
<evidence type="ECO:0000313" key="2">
    <source>
        <dbReference type="Proteomes" id="UP001597362"/>
    </source>
</evidence>
<gene>
    <name evidence="1" type="ORF">ACFSJH_12500</name>
</gene>
<keyword evidence="2" id="KW-1185">Reference proteome</keyword>
<protein>
    <submittedName>
        <fullName evidence="1">YheC/YheD family protein</fullName>
    </submittedName>
</protein>
<dbReference type="SUPFAM" id="SSF56059">
    <property type="entry name" value="Glutathione synthetase ATP-binding domain-like"/>
    <property type="match status" value="1"/>
</dbReference>
<dbReference type="InterPro" id="IPR026838">
    <property type="entry name" value="YheC/D"/>
</dbReference>
<organism evidence="1 2">
    <name type="scientific">Paenibacillus yanchengensis</name>
    <dbReference type="NCBI Taxonomy" id="2035833"/>
    <lineage>
        <taxon>Bacteria</taxon>
        <taxon>Bacillati</taxon>
        <taxon>Bacillota</taxon>
        <taxon>Bacilli</taxon>
        <taxon>Bacillales</taxon>
        <taxon>Paenibacillaceae</taxon>
        <taxon>Paenibacillus</taxon>
    </lineage>
</organism>
<proteinExistence type="predicted"/>
<dbReference type="RefSeq" id="WP_377772805.1">
    <property type="nucleotide sequence ID" value="NZ_JBHUHO010000030.1"/>
</dbReference>
<evidence type="ECO:0000313" key="1">
    <source>
        <dbReference type="EMBL" id="MFD2116544.1"/>
    </source>
</evidence>
<accession>A0ABW4YLJ8</accession>
<name>A0ABW4YLJ8_9BACL</name>
<dbReference type="Pfam" id="PF14398">
    <property type="entry name" value="ATPgrasp_YheCD"/>
    <property type="match status" value="1"/>
</dbReference>
<dbReference type="EMBL" id="JBHUHO010000030">
    <property type="protein sequence ID" value="MFD2116544.1"/>
    <property type="molecule type" value="Genomic_DNA"/>
</dbReference>
<reference evidence="2" key="1">
    <citation type="journal article" date="2019" name="Int. J. Syst. Evol. Microbiol.">
        <title>The Global Catalogue of Microorganisms (GCM) 10K type strain sequencing project: providing services to taxonomists for standard genome sequencing and annotation.</title>
        <authorList>
            <consortium name="The Broad Institute Genomics Platform"/>
            <consortium name="The Broad Institute Genome Sequencing Center for Infectious Disease"/>
            <person name="Wu L."/>
            <person name="Ma J."/>
        </authorList>
    </citation>
    <scope>NUCLEOTIDE SEQUENCE [LARGE SCALE GENOMIC DNA]</scope>
    <source>
        <strain evidence="2">GH52</strain>
    </source>
</reference>
<sequence length="391" mass="45527">MNINNQRLLTSSPKAVITSLTTPVLAILTIDDQKRAFLGNRSNFIDIIRTGNSMGFIVYVLTIKKLLLNRTHLQGYVYLEETGKWQQELLPFPDVIYNRIPQREHERLPLVRAKLKACRRHPKLSMFNPNYFNKWHLFKWLRESRKTLRHIPATRRLNSVDNLKLMLAEHDHLYLKPVSGKAGQGIMTVTYIAKKSLPYRLQIQQNKRSSTYHCSTLAKLWIRIQQQRTKEPYIVQQAIKLAAYHDRKYDLRALVQKNRHGHWELSGLGARVAGAYSITTHVPRGGKIEEPEKLLRFTFNEQRSGEILNNARNITTVIARQIEKGSKQTLGEMSMDLGVDTDGKLWVFEANAKPMKFDEPHIRQKSLERIFQYAHYLMLKKKNTAEITAYN</sequence>